<keyword evidence="1" id="KW-0472">Membrane</keyword>
<gene>
    <name evidence="2" type="ORF">PBF_09232</name>
</gene>
<proteinExistence type="predicted"/>
<dbReference type="Pfam" id="PF14808">
    <property type="entry name" value="TMEM164"/>
    <property type="match status" value="1"/>
</dbReference>
<keyword evidence="1" id="KW-0812">Transmembrane</keyword>
<dbReference type="PATRIC" id="fig|1307436.3.peg.1962"/>
<dbReference type="EMBL" id="APVL01000006">
    <property type="protein sequence ID" value="EWG11195.1"/>
    <property type="molecule type" value="Genomic_DNA"/>
</dbReference>
<dbReference type="RefSeq" id="WP_343299423.1">
    <property type="nucleotide sequence ID" value="NZ_APVL01000006.1"/>
</dbReference>
<evidence type="ECO:0000313" key="2">
    <source>
        <dbReference type="EMBL" id="EWG11195.1"/>
    </source>
</evidence>
<reference evidence="3" key="1">
    <citation type="submission" date="2013-03" db="EMBL/GenBank/DDBJ databases">
        <title>Draft genome sequence of Bacillus firmus DS1.</title>
        <authorList>
            <person name="Peng D."/>
            <person name="Zhu L."/>
            <person name="Sun M."/>
        </authorList>
    </citation>
    <scope>NUCLEOTIDE SEQUENCE [LARGE SCALE GENOMIC DNA]</scope>
    <source>
        <strain evidence="3">DS1</strain>
    </source>
</reference>
<comment type="caution">
    <text evidence="2">The sequence shown here is derived from an EMBL/GenBank/DDBJ whole genome shotgun (WGS) entry which is preliminary data.</text>
</comment>
<sequence length="77" mass="8602">MPKKAVLTSFLTLNVIAVPVFFLNLLLETTSFYLASPTETKTLLSFFGNGVWYYVTLEAAVICLFYSLFTYALSAES</sequence>
<protein>
    <submittedName>
        <fullName evidence="2">Uncharacterized protein</fullName>
    </submittedName>
</protein>
<organism evidence="2 3">
    <name type="scientific">Cytobacillus firmus DS1</name>
    <dbReference type="NCBI Taxonomy" id="1307436"/>
    <lineage>
        <taxon>Bacteria</taxon>
        <taxon>Bacillati</taxon>
        <taxon>Bacillota</taxon>
        <taxon>Bacilli</taxon>
        <taxon>Bacillales</taxon>
        <taxon>Bacillaceae</taxon>
        <taxon>Cytobacillus</taxon>
    </lineage>
</organism>
<accession>W7KUR1</accession>
<evidence type="ECO:0000313" key="3">
    <source>
        <dbReference type="Proteomes" id="UP000019270"/>
    </source>
</evidence>
<feature type="transmembrane region" description="Helical" evidence="1">
    <location>
        <begin position="51"/>
        <end position="73"/>
    </location>
</feature>
<name>W7KUR1_CYTFI</name>
<reference evidence="2 3" key="2">
    <citation type="journal article" date="2016" name="Sci. Rep.">
        <title>A novel serine protease, Sep1, from Bacillus firmus DS-1 has nematicidal activity and degrades multiple intestinal-associated nematode proteins.</title>
        <authorList>
            <person name="Geng C."/>
            <person name="Nie X."/>
            <person name="Tang Z."/>
            <person name="Zhang Y."/>
            <person name="Lin J."/>
            <person name="Sun M."/>
            <person name="Peng D."/>
        </authorList>
    </citation>
    <scope>NUCLEOTIDE SEQUENCE [LARGE SCALE GENOMIC DNA]</scope>
    <source>
        <strain evidence="2 3">DS1</strain>
    </source>
</reference>
<dbReference type="AlphaFoldDB" id="W7KUR1"/>
<dbReference type="Proteomes" id="UP000019270">
    <property type="component" value="Unassembled WGS sequence"/>
</dbReference>
<keyword evidence="1" id="KW-1133">Transmembrane helix</keyword>
<evidence type="ECO:0000256" key="1">
    <source>
        <dbReference type="SAM" id="Phobius"/>
    </source>
</evidence>